<keyword evidence="1" id="KW-0175">Coiled coil</keyword>
<feature type="coiled-coil region" evidence="1">
    <location>
        <begin position="226"/>
        <end position="331"/>
    </location>
</feature>
<evidence type="ECO:0000256" key="1">
    <source>
        <dbReference type="SAM" id="Coils"/>
    </source>
</evidence>
<evidence type="ECO:0000313" key="4">
    <source>
        <dbReference type="Proteomes" id="UP000275078"/>
    </source>
</evidence>
<name>A0A3N4I5E5_ASCIM</name>
<protein>
    <submittedName>
        <fullName evidence="3">Uncharacterized protein</fullName>
    </submittedName>
</protein>
<organism evidence="3 4">
    <name type="scientific">Ascobolus immersus RN42</name>
    <dbReference type="NCBI Taxonomy" id="1160509"/>
    <lineage>
        <taxon>Eukaryota</taxon>
        <taxon>Fungi</taxon>
        <taxon>Dikarya</taxon>
        <taxon>Ascomycota</taxon>
        <taxon>Pezizomycotina</taxon>
        <taxon>Pezizomycetes</taxon>
        <taxon>Pezizales</taxon>
        <taxon>Ascobolaceae</taxon>
        <taxon>Ascobolus</taxon>
    </lineage>
</organism>
<evidence type="ECO:0000256" key="2">
    <source>
        <dbReference type="SAM" id="SignalP"/>
    </source>
</evidence>
<dbReference type="Proteomes" id="UP000275078">
    <property type="component" value="Unassembled WGS sequence"/>
</dbReference>
<dbReference type="EMBL" id="ML119681">
    <property type="protein sequence ID" value="RPA81289.1"/>
    <property type="molecule type" value="Genomic_DNA"/>
</dbReference>
<keyword evidence="2" id="KW-0732">Signal</keyword>
<proteinExistence type="predicted"/>
<feature type="chain" id="PRO_5018166187" evidence="2">
    <location>
        <begin position="26"/>
        <end position="533"/>
    </location>
</feature>
<accession>A0A3N4I5E5</accession>
<evidence type="ECO:0000313" key="3">
    <source>
        <dbReference type="EMBL" id="RPA81289.1"/>
    </source>
</evidence>
<reference evidence="3 4" key="1">
    <citation type="journal article" date="2018" name="Nat. Ecol. Evol.">
        <title>Pezizomycetes genomes reveal the molecular basis of ectomycorrhizal truffle lifestyle.</title>
        <authorList>
            <person name="Murat C."/>
            <person name="Payen T."/>
            <person name="Noel B."/>
            <person name="Kuo A."/>
            <person name="Morin E."/>
            <person name="Chen J."/>
            <person name="Kohler A."/>
            <person name="Krizsan K."/>
            <person name="Balestrini R."/>
            <person name="Da Silva C."/>
            <person name="Montanini B."/>
            <person name="Hainaut M."/>
            <person name="Levati E."/>
            <person name="Barry K.W."/>
            <person name="Belfiori B."/>
            <person name="Cichocki N."/>
            <person name="Clum A."/>
            <person name="Dockter R.B."/>
            <person name="Fauchery L."/>
            <person name="Guy J."/>
            <person name="Iotti M."/>
            <person name="Le Tacon F."/>
            <person name="Lindquist E.A."/>
            <person name="Lipzen A."/>
            <person name="Malagnac F."/>
            <person name="Mello A."/>
            <person name="Molinier V."/>
            <person name="Miyauchi S."/>
            <person name="Poulain J."/>
            <person name="Riccioni C."/>
            <person name="Rubini A."/>
            <person name="Sitrit Y."/>
            <person name="Splivallo R."/>
            <person name="Traeger S."/>
            <person name="Wang M."/>
            <person name="Zifcakova L."/>
            <person name="Wipf D."/>
            <person name="Zambonelli A."/>
            <person name="Paolocci F."/>
            <person name="Nowrousian M."/>
            <person name="Ottonello S."/>
            <person name="Baldrian P."/>
            <person name="Spatafora J.W."/>
            <person name="Henrissat B."/>
            <person name="Nagy L.G."/>
            <person name="Aury J.M."/>
            <person name="Wincker P."/>
            <person name="Grigoriev I.V."/>
            <person name="Bonfante P."/>
            <person name="Martin F.M."/>
        </authorList>
    </citation>
    <scope>NUCLEOTIDE SEQUENCE [LARGE SCALE GENOMIC DNA]</scope>
    <source>
        <strain evidence="3 4">RN42</strain>
    </source>
</reference>
<dbReference type="AlphaFoldDB" id="A0A3N4I5E5"/>
<feature type="signal peptide" evidence="2">
    <location>
        <begin position="1"/>
        <end position="25"/>
    </location>
</feature>
<sequence>MFAGFAFQFGLSIATTALFHLRALARTMPLAPSSQELSSASHVYTVRLEAFHTDQSDDAAPFYTGVQGTFLTLEQANAFARQCVLFASRSDEFIPTSSAIAEGEKATAGICYDAEYAFCSRFRITRTETRYLDGGCIEYCAWFQAARNDSRHSTDRRPARPRQVIAHVRRNKLSSTTTTLTPETLANWTRYMPPGTARSGYLKRKISEISTSPPKHAFVEPERDAKRQYIQEIETANARVKEIENNRMEIFDKFADYKDLVIKDRNTLLSRLKQEQDEHKEEVEKLQLLVGQTEDMKEASRTLRAEFQDRETVLKAQIADLKKELDMARTNKAEPTEQNTLLGLDSQPSPEGPVKAEISCPALNAPSLDRESDLAKSALHSVHDISLAFLNNLRSYETNLEQLLRREEEWKMRQAYFDERIENMRQTETRFAEQKCEFLELRQSLAVEKDAFERNRLESEAVYRMMAADLEEKTVDIALRSRRFEEEKELFNKEKKVFEDRKKSFDLSMEQFKKREEDARVSLEALEEGRSII</sequence>
<keyword evidence="4" id="KW-1185">Reference proteome</keyword>
<gene>
    <name evidence="3" type="ORF">BJ508DRAFT_362085</name>
</gene>